<reference evidence="2" key="1">
    <citation type="submission" date="2023-01" db="EMBL/GenBank/DDBJ databases">
        <title>Genome assembly of the deep-sea coral Lophelia pertusa.</title>
        <authorList>
            <person name="Herrera S."/>
            <person name="Cordes E."/>
        </authorList>
    </citation>
    <scope>NUCLEOTIDE SEQUENCE</scope>
    <source>
        <strain evidence="2">USNM1676648</strain>
        <tissue evidence="2">Polyp</tissue>
    </source>
</reference>
<feature type="region of interest" description="Disordered" evidence="1">
    <location>
        <begin position="1"/>
        <end position="499"/>
    </location>
</feature>
<name>A0A9W9YTB8_9CNID</name>
<feature type="compositionally biased region" description="Pro residues" evidence="1">
    <location>
        <begin position="486"/>
        <end position="499"/>
    </location>
</feature>
<protein>
    <submittedName>
        <fullName evidence="2">Uncharacterized protein</fullName>
    </submittedName>
</protein>
<accession>A0A9W9YTB8</accession>
<evidence type="ECO:0000256" key="1">
    <source>
        <dbReference type="SAM" id="MobiDB-lite"/>
    </source>
</evidence>
<dbReference type="EMBL" id="MU827302">
    <property type="protein sequence ID" value="KAJ7365883.1"/>
    <property type="molecule type" value="Genomic_DNA"/>
</dbReference>
<evidence type="ECO:0000313" key="2">
    <source>
        <dbReference type="EMBL" id="KAJ7365883.1"/>
    </source>
</evidence>
<proteinExistence type="predicted"/>
<feature type="compositionally biased region" description="Basic and acidic residues" evidence="1">
    <location>
        <begin position="365"/>
        <end position="389"/>
    </location>
</feature>
<feature type="compositionally biased region" description="Pro residues" evidence="1">
    <location>
        <begin position="397"/>
        <end position="411"/>
    </location>
</feature>
<feature type="compositionally biased region" description="Basic and acidic residues" evidence="1">
    <location>
        <begin position="443"/>
        <end position="456"/>
    </location>
</feature>
<sequence>MLIADPSSNFPEEGPMGRLVEMQQEPRDDAGPGPRHDHDVRQMEPQGNRMNINNEAPTVSPFPGTHFQGPPVRGGSPRFPQERPFDRPLDMSPRGLPPFGPRLPFHEAHGPQFNQSRDNTGPPIEIRECLPGMPGWVPPEQPPHGHSSRGPFRDGLPRRPLDTSTVHQEHHPGMPMEDKLMVKPPNDGVFVNGPPGVTRIPSEGAPVHRPDPRQSPHEQVPRGDGPPPHRASYPGMMDEQVPRGDGPPPHRASYPGMMDEQVPRGDGPPPHRASYPGMMDEQVPRGDGPPPHRASYPGMMDEQVPRGDGPPPHRASYPGMMDEQVPRGDGPPPHCASYPGMMDEQVPRGDGPPPHRASYPGMMDDIERRREFERREEYRRDPHIDHGRGPWDFPYDHPGPPPPDWRGPPVSPRGDLKRADFREDDPSMWTSFDSPGRSPRTYEGYREGPSEFDRFHGYGPPGRRRPSVGDFESERIRYPLKRPGPLSVPFPGPSKRPYY</sequence>
<feature type="compositionally biased region" description="Polar residues" evidence="1">
    <location>
        <begin position="48"/>
        <end position="57"/>
    </location>
</feature>
<feature type="compositionally biased region" description="Basic and acidic residues" evidence="1">
    <location>
        <begin position="206"/>
        <end position="221"/>
    </location>
</feature>
<gene>
    <name evidence="2" type="ORF">OS493_002606</name>
</gene>
<organism evidence="2 3">
    <name type="scientific">Desmophyllum pertusum</name>
    <dbReference type="NCBI Taxonomy" id="174260"/>
    <lineage>
        <taxon>Eukaryota</taxon>
        <taxon>Metazoa</taxon>
        <taxon>Cnidaria</taxon>
        <taxon>Anthozoa</taxon>
        <taxon>Hexacorallia</taxon>
        <taxon>Scleractinia</taxon>
        <taxon>Caryophylliina</taxon>
        <taxon>Caryophylliidae</taxon>
        <taxon>Desmophyllum</taxon>
    </lineage>
</organism>
<evidence type="ECO:0000313" key="3">
    <source>
        <dbReference type="Proteomes" id="UP001163046"/>
    </source>
</evidence>
<feature type="compositionally biased region" description="Polar residues" evidence="1">
    <location>
        <begin position="1"/>
        <end position="10"/>
    </location>
</feature>
<feature type="compositionally biased region" description="Basic and acidic residues" evidence="1">
    <location>
        <begin position="80"/>
        <end position="89"/>
    </location>
</feature>
<dbReference type="AlphaFoldDB" id="A0A9W9YTB8"/>
<feature type="compositionally biased region" description="Basic and acidic residues" evidence="1">
    <location>
        <begin position="151"/>
        <end position="181"/>
    </location>
</feature>
<keyword evidence="3" id="KW-1185">Reference proteome</keyword>
<feature type="compositionally biased region" description="Basic and acidic residues" evidence="1">
    <location>
        <begin position="24"/>
        <end position="42"/>
    </location>
</feature>
<dbReference type="Proteomes" id="UP001163046">
    <property type="component" value="Unassembled WGS sequence"/>
</dbReference>
<comment type="caution">
    <text evidence="2">The sequence shown here is derived from an EMBL/GenBank/DDBJ whole genome shotgun (WGS) entry which is preliminary data.</text>
</comment>
<feature type="compositionally biased region" description="Basic and acidic residues" evidence="1">
    <location>
        <begin position="414"/>
        <end position="425"/>
    </location>
</feature>